<organism evidence="2 3">
    <name type="scientific">Sediminibacillus albus</name>
    <dbReference type="NCBI Taxonomy" id="407036"/>
    <lineage>
        <taxon>Bacteria</taxon>
        <taxon>Bacillati</taxon>
        <taxon>Bacillota</taxon>
        <taxon>Bacilli</taxon>
        <taxon>Bacillales</taxon>
        <taxon>Bacillaceae</taxon>
        <taxon>Sediminibacillus</taxon>
    </lineage>
</organism>
<protein>
    <submittedName>
        <fullName evidence="2">Uncharacterized protein</fullName>
    </submittedName>
</protein>
<feature type="region of interest" description="Disordered" evidence="1">
    <location>
        <begin position="1"/>
        <end position="29"/>
    </location>
</feature>
<dbReference type="EMBL" id="FNFL01000007">
    <property type="protein sequence ID" value="SDK48515.1"/>
    <property type="molecule type" value="Genomic_DNA"/>
</dbReference>
<evidence type="ECO:0000256" key="1">
    <source>
        <dbReference type="SAM" id="MobiDB-lite"/>
    </source>
</evidence>
<gene>
    <name evidence="2" type="ORF">SAMN05216243_3334</name>
</gene>
<reference evidence="2 3" key="1">
    <citation type="submission" date="2016-10" db="EMBL/GenBank/DDBJ databases">
        <authorList>
            <person name="de Groot N.N."/>
        </authorList>
    </citation>
    <scope>NUCLEOTIDE SEQUENCE [LARGE SCALE GENOMIC DNA]</scope>
    <source>
        <strain evidence="2 3">CGMCC 1.6502</strain>
    </source>
</reference>
<accession>A0A1G9CAT4</accession>
<keyword evidence="3" id="KW-1185">Reference proteome</keyword>
<dbReference type="Proteomes" id="UP000198694">
    <property type="component" value="Unassembled WGS sequence"/>
</dbReference>
<sequence>MRPHRAQARGGSPAARGKRSVFPQRSSRKVVRTAVSAQAEYVDSSENRTRLRPCPRESGVCCRRKFKHPTLLKRKKVVTVFAGYLKHEKKSNEFES</sequence>
<evidence type="ECO:0000313" key="2">
    <source>
        <dbReference type="EMBL" id="SDK48515.1"/>
    </source>
</evidence>
<evidence type="ECO:0000313" key="3">
    <source>
        <dbReference type="Proteomes" id="UP000198694"/>
    </source>
</evidence>
<name>A0A1G9CAT4_9BACI</name>
<proteinExistence type="predicted"/>
<dbReference type="AlphaFoldDB" id="A0A1G9CAT4"/>